<feature type="domain" description="MADF" evidence="1">
    <location>
        <begin position="4"/>
        <end position="44"/>
    </location>
</feature>
<feature type="non-terminal residue" evidence="2">
    <location>
        <position position="1"/>
    </location>
</feature>
<dbReference type="GO" id="GO:0005634">
    <property type="term" value="C:nucleus"/>
    <property type="evidence" value="ECO:0007669"/>
    <property type="project" value="TreeGrafter"/>
</dbReference>
<dbReference type="GO" id="GO:0005667">
    <property type="term" value="C:transcription regulator complex"/>
    <property type="evidence" value="ECO:0007669"/>
    <property type="project" value="TreeGrafter"/>
</dbReference>
<reference evidence="2" key="2">
    <citation type="submission" date="2023-03" db="EMBL/GenBank/DDBJ databases">
        <authorList>
            <person name="Inwood S.N."/>
            <person name="Skelly J.G."/>
            <person name="Guhlin J."/>
            <person name="Harrop T.W.R."/>
            <person name="Goldson S.G."/>
            <person name="Dearden P.K."/>
        </authorList>
    </citation>
    <scope>NUCLEOTIDE SEQUENCE</scope>
    <source>
        <strain evidence="2">Lincoln</strain>
        <tissue evidence="2">Whole body</tissue>
    </source>
</reference>
<evidence type="ECO:0000259" key="1">
    <source>
        <dbReference type="Pfam" id="PF10545"/>
    </source>
</evidence>
<dbReference type="PANTHER" id="PTHR12243">
    <property type="entry name" value="MADF DOMAIN TRANSCRIPTION FACTOR"/>
    <property type="match status" value="1"/>
</dbReference>
<gene>
    <name evidence="2" type="ORF">PV327_011519</name>
</gene>
<dbReference type="GO" id="GO:0006357">
    <property type="term" value="P:regulation of transcription by RNA polymerase II"/>
    <property type="evidence" value="ECO:0007669"/>
    <property type="project" value="TreeGrafter"/>
</dbReference>
<dbReference type="InterPro" id="IPR006578">
    <property type="entry name" value="MADF-dom"/>
</dbReference>
<dbReference type="Pfam" id="PF10545">
    <property type="entry name" value="MADF_DNA_bdg"/>
    <property type="match status" value="1"/>
</dbReference>
<dbReference type="EMBL" id="JAQQBR010000898">
    <property type="protein sequence ID" value="KAK0169523.1"/>
    <property type="molecule type" value="Genomic_DNA"/>
</dbReference>
<dbReference type="PANTHER" id="PTHR12243:SF67">
    <property type="entry name" value="COREPRESSOR OF PANGOLIN, ISOFORM A-RELATED"/>
    <property type="match status" value="1"/>
</dbReference>
<accession>A0AA39KPW1</accession>
<sequence>EKSEIKWKNLRDGFQRALKNAKTKSGQAAKSTRMWRCYDAMSFLLPYFKVRETHSNIDELHIEHDEIDRATQLSYLEQDSESLSEEMDSTFKTQPGTPLSTLSTIYIVQRKPNQAEFN</sequence>
<evidence type="ECO:0000313" key="2">
    <source>
        <dbReference type="EMBL" id="KAK0169523.1"/>
    </source>
</evidence>
<feature type="non-terminal residue" evidence="2">
    <location>
        <position position="118"/>
    </location>
</feature>
<dbReference type="Proteomes" id="UP001168972">
    <property type="component" value="Unassembled WGS sequence"/>
</dbReference>
<comment type="caution">
    <text evidence="2">The sequence shown here is derived from an EMBL/GenBank/DDBJ whole genome shotgun (WGS) entry which is preliminary data.</text>
</comment>
<keyword evidence="3" id="KW-1185">Reference proteome</keyword>
<protein>
    <recommendedName>
        <fullName evidence="1">MADF domain-containing protein</fullName>
    </recommendedName>
</protein>
<evidence type="ECO:0000313" key="3">
    <source>
        <dbReference type="Proteomes" id="UP001168972"/>
    </source>
</evidence>
<organism evidence="2 3">
    <name type="scientific">Microctonus hyperodae</name>
    <name type="common">Parasitoid wasp</name>
    <dbReference type="NCBI Taxonomy" id="165561"/>
    <lineage>
        <taxon>Eukaryota</taxon>
        <taxon>Metazoa</taxon>
        <taxon>Ecdysozoa</taxon>
        <taxon>Arthropoda</taxon>
        <taxon>Hexapoda</taxon>
        <taxon>Insecta</taxon>
        <taxon>Pterygota</taxon>
        <taxon>Neoptera</taxon>
        <taxon>Endopterygota</taxon>
        <taxon>Hymenoptera</taxon>
        <taxon>Apocrita</taxon>
        <taxon>Ichneumonoidea</taxon>
        <taxon>Braconidae</taxon>
        <taxon>Euphorinae</taxon>
        <taxon>Microctonus</taxon>
    </lineage>
</organism>
<dbReference type="AlphaFoldDB" id="A0AA39KPW1"/>
<reference evidence="2" key="1">
    <citation type="journal article" date="2023" name="bioRxiv">
        <title>Scaffold-level genome assemblies of two parasitoid biocontrol wasps reveal the parthenogenesis mechanism and an associated novel virus.</title>
        <authorList>
            <person name="Inwood S."/>
            <person name="Skelly J."/>
            <person name="Guhlin J."/>
            <person name="Harrop T."/>
            <person name="Goldson S."/>
            <person name="Dearden P."/>
        </authorList>
    </citation>
    <scope>NUCLEOTIDE SEQUENCE</scope>
    <source>
        <strain evidence="2">Lincoln</strain>
        <tissue evidence="2">Whole body</tissue>
    </source>
</reference>
<dbReference type="InterPro" id="IPR039353">
    <property type="entry name" value="TF_Adf1"/>
</dbReference>
<name>A0AA39KPW1_MICHY</name>
<proteinExistence type="predicted"/>